<reference evidence="1 2" key="1">
    <citation type="submission" date="2015-01" db="EMBL/GenBank/DDBJ databases">
        <title>Genome of allotetraploid Gossypium barbadense reveals genomic plasticity and fiber elongation in cotton evolution.</title>
        <authorList>
            <person name="Chen X."/>
            <person name="Liu X."/>
            <person name="Zhao B."/>
            <person name="Zheng H."/>
            <person name="Hu Y."/>
            <person name="Lu G."/>
            <person name="Yang C."/>
            <person name="Chen J."/>
            <person name="Shan C."/>
            <person name="Zhang L."/>
            <person name="Zhou Y."/>
            <person name="Wang L."/>
            <person name="Guo W."/>
            <person name="Bai Y."/>
            <person name="Ruan J."/>
            <person name="Shangguan X."/>
            <person name="Mao Y."/>
            <person name="Jiang J."/>
            <person name="Zhu Y."/>
            <person name="Lei J."/>
            <person name="Kang H."/>
            <person name="Chen S."/>
            <person name="He X."/>
            <person name="Wang R."/>
            <person name="Wang Y."/>
            <person name="Chen J."/>
            <person name="Wang L."/>
            <person name="Yu S."/>
            <person name="Wang B."/>
            <person name="Wei J."/>
            <person name="Song S."/>
            <person name="Lu X."/>
            <person name="Gao Z."/>
            <person name="Gu W."/>
            <person name="Deng X."/>
            <person name="Ma D."/>
            <person name="Wang S."/>
            <person name="Liang W."/>
            <person name="Fang L."/>
            <person name="Cai C."/>
            <person name="Zhu X."/>
            <person name="Zhou B."/>
            <person name="Zhang Y."/>
            <person name="Chen Z."/>
            <person name="Xu S."/>
            <person name="Zhu R."/>
            <person name="Wang S."/>
            <person name="Zhang T."/>
            <person name="Zhao G."/>
        </authorList>
    </citation>
    <scope>NUCLEOTIDE SEQUENCE [LARGE SCALE GENOMIC DNA]</scope>
    <source>
        <strain evidence="2">cv. Xinhai21</strain>
        <tissue evidence="1">Leaf</tissue>
    </source>
</reference>
<sequence length="149" mass="16489">MAFHRNQGPKVPKTLVAKWEGQSYVHQSTAENLIGGGDHWRSSTRWAWAPDSSIQQRLKKLMVLDAPAHLRHHDVDGARRPRTTGFPALSIVYEVTPRPKSQGAKGSCCKRGGSQMIYSLEWLSETPAIYSMVGGIDIQACDGRGQYLG</sequence>
<evidence type="ECO:0000313" key="1">
    <source>
        <dbReference type="EMBL" id="PPS11547.1"/>
    </source>
</evidence>
<name>A0A2P5Y7I4_GOSBA</name>
<accession>A0A2P5Y7I4</accession>
<dbReference type="EMBL" id="KZ663572">
    <property type="protein sequence ID" value="PPS11547.1"/>
    <property type="molecule type" value="Genomic_DNA"/>
</dbReference>
<evidence type="ECO:0000313" key="2">
    <source>
        <dbReference type="Proteomes" id="UP000239757"/>
    </source>
</evidence>
<dbReference type="Proteomes" id="UP000239757">
    <property type="component" value="Unassembled WGS sequence"/>
</dbReference>
<dbReference type="AlphaFoldDB" id="A0A2P5Y7I4"/>
<protein>
    <submittedName>
        <fullName evidence="1">Uncharacterized protein</fullName>
    </submittedName>
</protein>
<organism evidence="1 2">
    <name type="scientific">Gossypium barbadense</name>
    <name type="common">Sea Island cotton</name>
    <name type="synonym">Hibiscus barbadensis</name>
    <dbReference type="NCBI Taxonomy" id="3634"/>
    <lineage>
        <taxon>Eukaryota</taxon>
        <taxon>Viridiplantae</taxon>
        <taxon>Streptophyta</taxon>
        <taxon>Embryophyta</taxon>
        <taxon>Tracheophyta</taxon>
        <taxon>Spermatophyta</taxon>
        <taxon>Magnoliopsida</taxon>
        <taxon>eudicotyledons</taxon>
        <taxon>Gunneridae</taxon>
        <taxon>Pentapetalae</taxon>
        <taxon>rosids</taxon>
        <taxon>malvids</taxon>
        <taxon>Malvales</taxon>
        <taxon>Malvaceae</taxon>
        <taxon>Malvoideae</taxon>
        <taxon>Gossypium</taxon>
    </lineage>
</organism>
<proteinExistence type="predicted"/>
<gene>
    <name evidence="1" type="ORF">GOBAR_AA09096</name>
</gene>